<dbReference type="EMBL" id="JAERRA010000001">
    <property type="protein sequence ID" value="MBL0718500.1"/>
    <property type="molecule type" value="Genomic_DNA"/>
</dbReference>
<feature type="chain" id="PRO_5040810996" description="Porin" evidence="1">
    <location>
        <begin position="22"/>
        <end position="483"/>
    </location>
</feature>
<evidence type="ECO:0000256" key="1">
    <source>
        <dbReference type="SAM" id="SignalP"/>
    </source>
</evidence>
<dbReference type="InterPro" id="IPR010870">
    <property type="entry name" value="Porin_O/P"/>
</dbReference>
<dbReference type="SUPFAM" id="SSF56935">
    <property type="entry name" value="Porins"/>
    <property type="match status" value="1"/>
</dbReference>
<dbReference type="InterPro" id="IPR023614">
    <property type="entry name" value="Porin_dom_sf"/>
</dbReference>
<sequence length="483" mass="53394">MKKLLVCAALSGMGSAGLATALELYVDPKTQQVYAEPGEGRVRLGRFTAVDEAAPAPAAVAPTAEAVRSVVAAEVRDQMAQQKLAEQKEAASKPAPFSVRGYAQLRYADVISGDEGVDLWTDRSVGDRDSINGSGSFLIRRGRLVFSGDLGQYFSYYIQPDFASAAGTTDNVLQLRDAYFDVALDRAKVHRFRLGQSKVPFGFENLQSSQNRIPLDRADALNSGVRDERDLGVFYYYTPSTVQALFKEIAGAGLKHSGNYGMFGLGVYNGQGSNRRDANDSYHTVARFTYPMKLDSGQFLEFGVQGYRGRFVPNRGSFRNSATGGAVTVANPADDLRLLQGFRDERVALSAVMYPQPFGLQAEWTWGRTPGLDASTRLLDEEDLDGGYVQAMMKVDAGRYGTIFPFLRWQTFDGFNKAELNAPRNRVDDWELGVEWQINKQVELTAVYHLMDRNNLVTGNRAGRVDYTRFNSDVLRVQVQASF</sequence>
<feature type="signal peptide" evidence="1">
    <location>
        <begin position="1"/>
        <end position="21"/>
    </location>
</feature>
<dbReference type="Proteomes" id="UP000643207">
    <property type="component" value="Unassembled WGS sequence"/>
</dbReference>
<evidence type="ECO:0000313" key="2">
    <source>
        <dbReference type="EMBL" id="MBL0718500.1"/>
    </source>
</evidence>
<accession>A0A9X1BMQ6</accession>
<dbReference type="RefSeq" id="WP_201823215.1">
    <property type="nucleotide sequence ID" value="NZ_JAERRA010000001.1"/>
</dbReference>
<dbReference type="Gene3D" id="2.40.160.10">
    <property type="entry name" value="Porin"/>
    <property type="match status" value="1"/>
</dbReference>
<evidence type="ECO:0008006" key="4">
    <source>
        <dbReference type="Google" id="ProtNLM"/>
    </source>
</evidence>
<organism evidence="2 3">
    <name type="scientific">Aquariibacter lacus</name>
    <dbReference type="NCBI Taxonomy" id="2801332"/>
    <lineage>
        <taxon>Bacteria</taxon>
        <taxon>Pseudomonadati</taxon>
        <taxon>Pseudomonadota</taxon>
        <taxon>Betaproteobacteria</taxon>
        <taxon>Burkholderiales</taxon>
        <taxon>Sphaerotilaceae</taxon>
        <taxon>Aquariibacter</taxon>
    </lineage>
</organism>
<dbReference type="AlphaFoldDB" id="A0A9X1BMQ6"/>
<evidence type="ECO:0000313" key="3">
    <source>
        <dbReference type="Proteomes" id="UP000643207"/>
    </source>
</evidence>
<protein>
    <recommendedName>
        <fullName evidence="4">Porin</fullName>
    </recommendedName>
</protein>
<name>A0A9X1BMQ6_9BURK</name>
<keyword evidence="1" id="KW-0732">Signal</keyword>
<keyword evidence="3" id="KW-1185">Reference proteome</keyword>
<gene>
    <name evidence="2" type="ORF">JI742_01235</name>
</gene>
<dbReference type="Pfam" id="PF07396">
    <property type="entry name" value="Porin_O_P"/>
    <property type="match status" value="1"/>
</dbReference>
<proteinExistence type="predicted"/>
<reference evidence="2 3" key="1">
    <citation type="submission" date="2021-01" db="EMBL/GenBank/DDBJ databases">
        <title>Piscinibacter sp. Jin2 Genome sequencing and assembly.</title>
        <authorList>
            <person name="Kim I."/>
        </authorList>
    </citation>
    <scope>NUCLEOTIDE SEQUENCE [LARGE SCALE GENOMIC DNA]</scope>
    <source>
        <strain evidence="2 3">Jin2</strain>
    </source>
</reference>
<comment type="caution">
    <text evidence="2">The sequence shown here is derived from an EMBL/GenBank/DDBJ whole genome shotgun (WGS) entry which is preliminary data.</text>
</comment>